<feature type="transmembrane region" description="Helical" evidence="1">
    <location>
        <begin position="429"/>
        <end position="449"/>
    </location>
</feature>
<keyword evidence="1" id="KW-0812">Transmembrane</keyword>
<comment type="caution">
    <text evidence="3">The sequence shown here is derived from an EMBL/GenBank/DDBJ whole genome shotgun (WGS) entry which is preliminary data.</text>
</comment>
<keyword evidence="1" id="KW-0472">Membrane</keyword>
<gene>
    <name evidence="3" type="ORF">AWN73_03230</name>
</gene>
<dbReference type="SUPFAM" id="SSF109604">
    <property type="entry name" value="HD-domain/PDEase-like"/>
    <property type="match status" value="1"/>
</dbReference>
<feature type="transmembrane region" description="Helical" evidence="1">
    <location>
        <begin position="18"/>
        <end position="36"/>
    </location>
</feature>
<dbReference type="InterPro" id="IPR011621">
    <property type="entry name" value="Metal-dep_PHydrolase_7TM_intra"/>
</dbReference>
<dbReference type="Proteomes" id="UP000238081">
    <property type="component" value="Unassembled WGS sequence"/>
</dbReference>
<dbReference type="Pfam" id="PF01966">
    <property type="entry name" value="HD"/>
    <property type="match status" value="1"/>
</dbReference>
<dbReference type="InterPro" id="IPR006675">
    <property type="entry name" value="HDIG_dom"/>
</dbReference>
<name>A0A2S7FAH1_CLOBU</name>
<dbReference type="InterPro" id="IPR003607">
    <property type="entry name" value="HD/PDEase_dom"/>
</dbReference>
<dbReference type="InterPro" id="IPR006674">
    <property type="entry name" value="HD_domain"/>
</dbReference>
<dbReference type="NCBIfam" id="TIGR00277">
    <property type="entry name" value="HDIG"/>
    <property type="match status" value="1"/>
</dbReference>
<dbReference type="PANTHER" id="PTHR36442:SF1">
    <property type="entry name" value="CYCLIC-DI-AMP PHOSPHODIESTERASE PGPH"/>
    <property type="match status" value="1"/>
</dbReference>
<dbReference type="GO" id="GO:0016787">
    <property type="term" value="F:hydrolase activity"/>
    <property type="evidence" value="ECO:0007669"/>
    <property type="project" value="UniProtKB-KW"/>
</dbReference>
<proteinExistence type="predicted"/>
<accession>A0A2S7FAH1</accession>
<reference evidence="3 4" key="1">
    <citation type="submission" date="2016-01" db="EMBL/GenBank/DDBJ databases">
        <title>Characterization of the Clostridium difficile lineages that are prevalent in Hong Kong and China.</title>
        <authorList>
            <person name="Kwok J.S.-L."/>
            <person name="Lam W.-Y."/>
            <person name="Ip M."/>
            <person name="Chan T.-F."/>
            <person name="Hawkey P.M."/>
            <person name="Tsui S.K.-W."/>
        </authorList>
    </citation>
    <scope>NUCLEOTIDE SEQUENCE [LARGE SCALE GENOMIC DNA]</scope>
    <source>
        <strain evidence="3 4">300064</strain>
    </source>
</reference>
<evidence type="ECO:0000259" key="2">
    <source>
        <dbReference type="SMART" id="SM00471"/>
    </source>
</evidence>
<keyword evidence="1" id="KW-1133">Transmembrane helix</keyword>
<sequence length="710" mass="80038">MKVKQDINIKKRNNIRRIFLFVSVFVLSYLLLITAIKPQQYSLEAGDIPRSDIKAPRDTIDERATKEAEDKALEKVDKQYTQKAEVKKQAEDNVILLFEKLNTIINNQSAQTATTTSVESNVSELKKIEGIVLSEDEYKELLNIPKEQLSSLQKDILNIIDKTYEKNINEKDDESLNTARDSAVSLVEKLNLADKLKYVLEELVKGQINPNCFYDEEKTQELIDETRKSVAKVVIKQNQIIVKEGVPVTQNELDILSDLGMLDDGKNTSIYLYVYIVLAVFVGIIMFLQYNYIDRNYSEIFKNTKKITLISVINLMTLVFARTIGLVSPFLIPFACAPILLTLLINYKISIVISILNVIVISIATGFDAQVMMLGVISSILGATLLKKMQQRNELLYSTIYLSIVGVIITVSTGILISSNLREVLIKSGITFIGGVLSGIFALGILPFLEGTFNEVTTLKLLELSNPNHPLLKKLLMEAPGTYHHSMLVANLAEMASEEVGANSVIVRIGSYYHDVGKTERPYFFGENQMGGENPHNHMTPNLSAKIIISHVKDGIELARKYNLPKVIQDIIGEHHGTTLVKYFYYTMKNNSENPEEVKEEDYRYPGPIPNSKEAGIIMLADSVEAAVRSIKEPSEDKIKEMINNIISDKLSCGQLNDCNLTIKDIEKIKKCFLTALNGIYHHRIEYPKEKIKSLNEENNDNNKNEEKTK</sequence>
<protein>
    <submittedName>
        <fullName evidence="3">Phosphohydrolase</fullName>
    </submittedName>
</protein>
<evidence type="ECO:0000256" key="1">
    <source>
        <dbReference type="SAM" id="Phobius"/>
    </source>
</evidence>
<feature type="domain" description="HD/PDEase" evidence="2">
    <location>
        <begin position="478"/>
        <end position="636"/>
    </location>
</feature>
<dbReference type="EMBL" id="LRDH01000107">
    <property type="protein sequence ID" value="PPV14741.1"/>
    <property type="molecule type" value="Genomic_DNA"/>
</dbReference>
<evidence type="ECO:0000313" key="4">
    <source>
        <dbReference type="Proteomes" id="UP000238081"/>
    </source>
</evidence>
<dbReference type="InterPro" id="IPR052722">
    <property type="entry name" value="PgpH_phosphodiesterase"/>
</dbReference>
<dbReference type="CDD" id="cd00077">
    <property type="entry name" value="HDc"/>
    <property type="match status" value="1"/>
</dbReference>
<dbReference type="PANTHER" id="PTHR36442">
    <property type="entry name" value="CYCLIC-DI-AMP PHOSPHODIESTERASE PGPH"/>
    <property type="match status" value="1"/>
</dbReference>
<feature type="transmembrane region" description="Helical" evidence="1">
    <location>
        <begin position="395"/>
        <end position="417"/>
    </location>
</feature>
<dbReference type="InterPro" id="IPR011624">
    <property type="entry name" value="Metal-dep_PHydrolase_7TM_extra"/>
</dbReference>
<dbReference type="Pfam" id="PF07697">
    <property type="entry name" value="7TMR-HDED"/>
    <property type="match status" value="1"/>
</dbReference>
<feature type="transmembrane region" description="Helical" evidence="1">
    <location>
        <begin position="309"/>
        <end position="332"/>
    </location>
</feature>
<dbReference type="RefSeq" id="WP_027637247.1">
    <property type="nucleotide sequence ID" value="NZ_CANCWB010000004.1"/>
</dbReference>
<dbReference type="Pfam" id="PF07698">
    <property type="entry name" value="7TM-7TMR_HD"/>
    <property type="match status" value="1"/>
</dbReference>
<organism evidence="3 4">
    <name type="scientific">Clostridium butyricum</name>
    <dbReference type="NCBI Taxonomy" id="1492"/>
    <lineage>
        <taxon>Bacteria</taxon>
        <taxon>Bacillati</taxon>
        <taxon>Bacillota</taxon>
        <taxon>Clostridia</taxon>
        <taxon>Eubacteriales</taxon>
        <taxon>Clostridiaceae</taxon>
        <taxon>Clostridium</taxon>
    </lineage>
</organism>
<feature type="transmembrane region" description="Helical" evidence="1">
    <location>
        <begin position="270"/>
        <end position="288"/>
    </location>
</feature>
<dbReference type="AlphaFoldDB" id="A0A2S7FAH1"/>
<dbReference type="Gene3D" id="1.10.3210.10">
    <property type="entry name" value="Hypothetical protein af1432"/>
    <property type="match status" value="1"/>
</dbReference>
<dbReference type="SMART" id="SM00471">
    <property type="entry name" value="HDc"/>
    <property type="match status" value="1"/>
</dbReference>
<evidence type="ECO:0000313" key="3">
    <source>
        <dbReference type="EMBL" id="PPV14741.1"/>
    </source>
</evidence>
<keyword evidence="3" id="KW-0378">Hydrolase</keyword>